<dbReference type="OrthoDB" id="360521at2759"/>
<protein>
    <submittedName>
        <fullName evidence="2">General transcription factor IIH subunit</fullName>
    </submittedName>
</protein>
<dbReference type="GO" id="GO:0006351">
    <property type="term" value="P:DNA-templated transcription"/>
    <property type="evidence" value="ECO:0007669"/>
    <property type="project" value="InterPro"/>
</dbReference>
<evidence type="ECO:0000313" key="2">
    <source>
        <dbReference type="EMBL" id="OQS07877.1"/>
    </source>
</evidence>
<dbReference type="STRING" id="74557.A0A1W0AC24"/>
<comment type="caution">
    <text evidence="2">The sequence shown here is derived from an EMBL/GenBank/DDBJ whole genome shotgun (WGS) entry which is preliminary data.</text>
</comment>
<reference evidence="2 3" key="1">
    <citation type="journal article" date="2014" name="Genome Biol. Evol.">
        <title>The secreted proteins of Achlya hypogyna and Thraustotheca clavata identify the ancestral oomycete secretome and reveal gene acquisitions by horizontal gene transfer.</title>
        <authorList>
            <person name="Misner I."/>
            <person name="Blouin N."/>
            <person name="Leonard G."/>
            <person name="Richards T.A."/>
            <person name="Lane C.E."/>
        </authorList>
    </citation>
    <scope>NUCLEOTIDE SEQUENCE [LARGE SCALE GENOMIC DNA]</scope>
    <source>
        <strain evidence="2 3">ATCC 34112</strain>
    </source>
</reference>
<keyword evidence="3" id="KW-1185">Reference proteome</keyword>
<dbReference type="GO" id="GO:0006289">
    <property type="term" value="P:nucleotide-excision repair"/>
    <property type="evidence" value="ECO:0007669"/>
    <property type="project" value="InterPro"/>
</dbReference>
<name>A0A1W0AC24_9STRA</name>
<evidence type="ECO:0000259" key="1">
    <source>
        <dbReference type="PROSITE" id="PS50858"/>
    </source>
</evidence>
<dbReference type="Proteomes" id="UP000243217">
    <property type="component" value="Unassembled WGS sequence"/>
</dbReference>
<dbReference type="GO" id="GO:0000439">
    <property type="term" value="C:transcription factor TFIIH core complex"/>
    <property type="evidence" value="ECO:0007669"/>
    <property type="project" value="InterPro"/>
</dbReference>
<dbReference type="InterPro" id="IPR027079">
    <property type="entry name" value="Tfb1/GTF2H1"/>
</dbReference>
<feature type="domain" description="BSD" evidence="1">
    <location>
        <begin position="186"/>
        <end position="238"/>
    </location>
</feature>
<dbReference type="SMART" id="SM00751">
    <property type="entry name" value="BSD"/>
    <property type="match status" value="2"/>
</dbReference>
<evidence type="ECO:0000313" key="3">
    <source>
        <dbReference type="Proteomes" id="UP000243217"/>
    </source>
</evidence>
<dbReference type="PANTHER" id="PTHR12856">
    <property type="entry name" value="TRANSCRIPTION INITIATION FACTOR IIH-RELATED"/>
    <property type="match status" value="1"/>
</dbReference>
<sequence>MCRPGQYREQHLNDKKRNAEGTCELKLTPSLLYLRSPDKQRAIPLHDIQDLQVNSSSAARVRYLMRMRLRPLPPVVYVFEFTCEDDLELFKTQLSQRLVKTSTPAIKQEVMSETERKQRAALLAANPNTLKRQYTDMVTRGLISESDFWNLNCRKQMLVSEAEKRQKIGKTSEILTDVQGQNQTGEKTEVKYNLNPEIIHQIFVQYPVVYMAYQELVPDQIDGIEFWTKFVQSKYAHRDRLKQQQSGVEDLFTKYEKKWQQEQKIQSVQGTVDPLIDLTATENDDIVLSVAQNAAKVMMTDTNIAKFNRHAADVLSAAAPSIKKKTKKTMQTSITEAITIEDLEEPTRVPYIPLNLDNTSRYFEHNENTAQHGNQTYKIEPAQRAFERMFMEPPSLKSAFPQSSISAITKEILANCNQDPSNDNNTNIRSEKLAQAIPENHKESLTKLFHDVNELLRHYFGFEKMVATDGSPEARLKLERIKAKMGEKYEEVADKRQKLPPAERTSLGPIFYHFTEQLNTAFVEE</sequence>
<accession>A0A1W0AC24</accession>
<dbReference type="AlphaFoldDB" id="A0A1W0AC24"/>
<dbReference type="PROSITE" id="PS50858">
    <property type="entry name" value="BSD"/>
    <property type="match status" value="1"/>
</dbReference>
<organism evidence="2 3">
    <name type="scientific">Thraustotheca clavata</name>
    <dbReference type="NCBI Taxonomy" id="74557"/>
    <lineage>
        <taxon>Eukaryota</taxon>
        <taxon>Sar</taxon>
        <taxon>Stramenopiles</taxon>
        <taxon>Oomycota</taxon>
        <taxon>Saprolegniomycetes</taxon>
        <taxon>Saprolegniales</taxon>
        <taxon>Achlyaceae</taxon>
        <taxon>Thraustotheca</taxon>
    </lineage>
</organism>
<dbReference type="InterPro" id="IPR005607">
    <property type="entry name" value="BSD_dom"/>
</dbReference>
<dbReference type="EMBL" id="JNBS01000043">
    <property type="protein sequence ID" value="OQS07877.1"/>
    <property type="molecule type" value="Genomic_DNA"/>
</dbReference>
<gene>
    <name evidence="2" type="ORF">THRCLA_00130</name>
</gene>
<proteinExistence type="predicted"/>
<dbReference type="Pfam" id="PF03909">
    <property type="entry name" value="BSD"/>
    <property type="match status" value="1"/>
</dbReference>